<evidence type="ECO:0000313" key="4">
    <source>
        <dbReference type="Proteomes" id="UP000292554"/>
    </source>
</evidence>
<evidence type="ECO:0000313" key="3">
    <source>
        <dbReference type="EMBL" id="TCI02868.1"/>
    </source>
</evidence>
<evidence type="ECO:0000256" key="1">
    <source>
        <dbReference type="SAM" id="SignalP"/>
    </source>
</evidence>
<name>A0ABY2AML4_9GAMM</name>
<protein>
    <submittedName>
        <fullName evidence="3">DUF3857 domain-containing protein</fullName>
    </submittedName>
</protein>
<dbReference type="InterPro" id="IPR038765">
    <property type="entry name" value="Papain-like_cys_pep_sf"/>
</dbReference>
<dbReference type="Proteomes" id="UP000292554">
    <property type="component" value="Unassembled WGS sequence"/>
</dbReference>
<dbReference type="Gene3D" id="2.60.40.3140">
    <property type="match status" value="1"/>
</dbReference>
<dbReference type="SUPFAM" id="SSF54001">
    <property type="entry name" value="Cysteine proteinases"/>
    <property type="match status" value="1"/>
</dbReference>
<dbReference type="Pfam" id="PF12969">
    <property type="entry name" value="DUF3857"/>
    <property type="match status" value="1"/>
</dbReference>
<feature type="domain" description="DUF3857" evidence="2">
    <location>
        <begin position="73"/>
        <end position="232"/>
    </location>
</feature>
<organism evidence="3 4">
    <name type="scientific">Corallincola luteus</name>
    <dbReference type="NCBI Taxonomy" id="1775177"/>
    <lineage>
        <taxon>Bacteria</taxon>
        <taxon>Pseudomonadati</taxon>
        <taxon>Pseudomonadota</taxon>
        <taxon>Gammaproteobacteria</taxon>
        <taxon>Alteromonadales</taxon>
        <taxon>Psychromonadaceae</taxon>
        <taxon>Corallincola</taxon>
    </lineage>
</organism>
<keyword evidence="1" id="KW-0732">Signal</keyword>
<keyword evidence="4" id="KW-1185">Reference proteome</keyword>
<feature type="chain" id="PRO_5045345548" evidence="1">
    <location>
        <begin position="26"/>
        <end position="671"/>
    </location>
</feature>
<evidence type="ECO:0000259" key="2">
    <source>
        <dbReference type="Pfam" id="PF12969"/>
    </source>
</evidence>
<gene>
    <name evidence="3" type="ORF">EZV61_11270</name>
</gene>
<proteinExistence type="predicted"/>
<accession>A0ABY2AML4</accession>
<dbReference type="EMBL" id="SJXE01000005">
    <property type="protein sequence ID" value="TCI02868.1"/>
    <property type="molecule type" value="Genomic_DNA"/>
</dbReference>
<dbReference type="InterPro" id="IPR024618">
    <property type="entry name" value="DUF3857"/>
</dbReference>
<sequence>MASMYVKRIISALLVYSVLFGSVHAADAWKIAPEPSWITPITASLDRAPSTETIDYLLSDTQVNLTLSERNLYRHFTYRINDSLGVEENSDIEIVFNPDFEKVVFHHANILREGKVIERLNVQDIRLIDLEPEAASRIYSGHKQMTLWLKGVSQGDVIDYSYTLQGQNPVFDGHFNFFFDLGWAISVEHLSLRIVTDKGKPLAHKFINSDAELIETMHGEHRVYSVSMQHTQMVHQEGDNPSWEVVYPYLQVSDFSSWQEVGEWAVNLFDRADTSLSQDLIDYIADLKTLPKKQAIEKALSFSQEKVRYLGIEISENSHLPHSPSEVFANRYGDCKDKSLLLATMLNAIDVQAAPVLVSTESRHTIAQFLPAYNLFNHVITTFDFDGKRYWVDPTMSHQALTLEAISQAEFGMGLIAKKGSDQLTMMPASQAHQNLIRIRQQYKAADYASPVEWQISTTYSGREADYMRYRIASVGRQRLEKEYFNYYSQLFAGIDKIGSIEVQDDRHTNQLVVTENYLHPNFWTVDGSAARFSFYTDVIDSYIKLPTQVNRNQYLGLYGQVQVHQQLELVLPEHIDFSTTAERTVLENDFIRFETELSYEHRRLIYRSDYETKQRFVPPEQVSEHIALLRKARKFLEYGNSITHVTSEPSYGSMSKLVHYIQQQQRKTAL</sequence>
<comment type="caution">
    <text evidence="3">The sequence shown here is derived from an EMBL/GenBank/DDBJ whole genome shotgun (WGS) entry which is preliminary data.</text>
</comment>
<reference evidence="3 4" key="1">
    <citation type="submission" date="2019-02" db="EMBL/GenBank/DDBJ databases">
        <title>Corallincola luteus sp. nov., a marine bacterium isolated from surface sediment of Bohai Sea in China.</title>
        <authorList>
            <person name="Ren Q."/>
        </authorList>
    </citation>
    <scope>NUCLEOTIDE SEQUENCE [LARGE SCALE GENOMIC DNA]</scope>
    <source>
        <strain evidence="3 4">DASS28</strain>
    </source>
</reference>
<dbReference type="Gene3D" id="3.10.620.30">
    <property type="match status" value="1"/>
</dbReference>
<feature type="signal peptide" evidence="1">
    <location>
        <begin position="1"/>
        <end position="25"/>
    </location>
</feature>